<gene>
    <name evidence="6" type="ORF">Dbus_chr2Lg713</name>
</gene>
<keyword evidence="2 5" id="KW-0812">Transmembrane</keyword>
<dbReference type="Gene3D" id="1.10.1450.10">
    <property type="entry name" value="Tetraspanin"/>
    <property type="match status" value="1"/>
</dbReference>
<accession>A0A0M4E0H7</accession>
<evidence type="ECO:0000256" key="2">
    <source>
        <dbReference type="ARBA" id="ARBA00022692"/>
    </source>
</evidence>
<evidence type="ECO:0000256" key="4">
    <source>
        <dbReference type="ARBA" id="ARBA00023136"/>
    </source>
</evidence>
<feature type="transmembrane region" description="Helical" evidence="5">
    <location>
        <begin position="12"/>
        <end position="33"/>
    </location>
</feature>
<feature type="transmembrane region" description="Helical" evidence="5">
    <location>
        <begin position="238"/>
        <end position="259"/>
    </location>
</feature>
<protein>
    <submittedName>
        <fullName evidence="6">Tsp33B</fullName>
    </submittedName>
</protein>
<dbReference type="EMBL" id="CP012523">
    <property type="protein sequence ID" value="ALC38628.1"/>
    <property type="molecule type" value="Genomic_DNA"/>
</dbReference>
<reference evidence="6 7" key="1">
    <citation type="submission" date="2015-08" db="EMBL/GenBank/DDBJ databases">
        <title>Ancestral chromatin configuration constrains chromatin evolution on differentiating sex chromosomes in Drosophila.</title>
        <authorList>
            <person name="Zhou Q."/>
            <person name="Bachtrog D."/>
        </authorList>
    </citation>
    <scope>NUCLEOTIDE SEQUENCE [LARGE SCALE GENOMIC DNA]</scope>
    <source>
        <tissue evidence="6">Whole larvae</tissue>
    </source>
</reference>
<evidence type="ECO:0000256" key="5">
    <source>
        <dbReference type="SAM" id="Phobius"/>
    </source>
</evidence>
<organism evidence="6 7">
    <name type="scientific">Drosophila busckii</name>
    <name type="common">Fruit fly</name>
    <dbReference type="NCBI Taxonomy" id="30019"/>
    <lineage>
        <taxon>Eukaryota</taxon>
        <taxon>Metazoa</taxon>
        <taxon>Ecdysozoa</taxon>
        <taxon>Arthropoda</taxon>
        <taxon>Hexapoda</taxon>
        <taxon>Insecta</taxon>
        <taxon>Pterygota</taxon>
        <taxon>Neoptera</taxon>
        <taxon>Endopterygota</taxon>
        <taxon>Diptera</taxon>
        <taxon>Brachycera</taxon>
        <taxon>Muscomorpha</taxon>
        <taxon>Ephydroidea</taxon>
        <taxon>Drosophilidae</taxon>
        <taxon>Drosophila</taxon>
    </lineage>
</organism>
<name>A0A0M4E0H7_DROBS</name>
<dbReference type="InterPro" id="IPR008952">
    <property type="entry name" value="Tetraspanin_EC2_sf"/>
</dbReference>
<evidence type="ECO:0000313" key="7">
    <source>
        <dbReference type="Proteomes" id="UP000494163"/>
    </source>
</evidence>
<sequence length="331" mass="37543">MREPFRKASVYITLLLILEAITGLLIIVVTAVYQSILSSYLEESERRLLFSYLFNIYIFGFQLVVTFLCSISLWNRLWRRRCTPNIRLMVSVWLFYSCVIIASGFGTLWNVYDNIDVLESSAESSLYRGIDEYYTCPEWKLLWDGLQLRKQCCGVHSYKDWMNAEWMPKPDENCTHSSAKVLAPIACTKRCGDAFSSIANCQANGESYSNGKPIPTLTIDSINTIGCLPVFSENSWKFFYILLGLTLMALKFLIFLCCFTKYILQRQNIGDGCDNGGLTDEEGRPLVMVKYPRNVRCVVIGEDDLASDIAPDIAYCNCDEAAGESCNYCDG</sequence>
<dbReference type="GO" id="GO:0016020">
    <property type="term" value="C:membrane"/>
    <property type="evidence" value="ECO:0007669"/>
    <property type="project" value="UniProtKB-SubCell"/>
</dbReference>
<dbReference type="SUPFAM" id="SSF48652">
    <property type="entry name" value="Tetraspanin"/>
    <property type="match status" value="1"/>
</dbReference>
<dbReference type="STRING" id="30019.A0A0M4E0H7"/>
<keyword evidence="3 5" id="KW-1133">Transmembrane helix</keyword>
<dbReference type="OMA" id="VVVKYPC"/>
<dbReference type="InterPro" id="IPR018499">
    <property type="entry name" value="Tetraspanin/Peripherin"/>
</dbReference>
<comment type="subcellular location">
    <subcellularLocation>
        <location evidence="1">Membrane</location>
        <topology evidence="1">Multi-pass membrane protein</topology>
    </subcellularLocation>
</comment>
<evidence type="ECO:0000256" key="1">
    <source>
        <dbReference type="ARBA" id="ARBA00004141"/>
    </source>
</evidence>
<dbReference type="Pfam" id="PF00335">
    <property type="entry name" value="Tetraspanin"/>
    <property type="match status" value="1"/>
</dbReference>
<dbReference type="AlphaFoldDB" id="A0A0M4E0H7"/>
<feature type="transmembrane region" description="Helical" evidence="5">
    <location>
        <begin position="53"/>
        <end position="74"/>
    </location>
</feature>
<proteinExistence type="predicted"/>
<dbReference type="Proteomes" id="UP000494163">
    <property type="component" value="Chromosome 2L"/>
</dbReference>
<keyword evidence="4 5" id="KW-0472">Membrane</keyword>
<feature type="transmembrane region" description="Helical" evidence="5">
    <location>
        <begin position="86"/>
        <end position="109"/>
    </location>
</feature>
<keyword evidence="7" id="KW-1185">Reference proteome</keyword>
<evidence type="ECO:0000313" key="6">
    <source>
        <dbReference type="EMBL" id="ALC38628.1"/>
    </source>
</evidence>
<dbReference type="OrthoDB" id="9836210at2759"/>
<evidence type="ECO:0000256" key="3">
    <source>
        <dbReference type="ARBA" id="ARBA00022989"/>
    </source>
</evidence>